<keyword evidence="1" id="KW-0732">Signal</keyword>
<sequence length="160" mass="17350">MKTIACLAACMAALSVAAPARAAGDYVSIVQETEINAPAATAWSRLKGYCDIGAWLKAPCEITSGKDGELGAVRKIANRIEEVIVAVTPMSYTYADVDTKILYHGTVEIRPVDNAKSKLVYTLFFDQTSIPAEQRDANRTRRQQMFAGVMATMKTIAEAK</sequence>
<name>A0A328BCC8_9CAUL</name>
<dbReference type="EMBL" id="QFYS01000006">
    <property type="protein sequence ID" value="RAK64399.1"/>
    <property type="molecule type" value="Genomic_DNA"/>
</dbReference>
<gene>
    <name evidence="2" type="ORF">DJ019_14645</name>
</gene>
<dbReference type="Pfam" id="PF10604">
    <property type="entry name" value="Polyketide_cyc2"/>
    <property type="match status" value="1"/>
</dbReference>
<dbReference type="AlphaFoldDB" id="A0A328BCC8"/>
<organism evidence="2 3">
    <name type="scientific">Phenylobacterium kunshanense</name>
    <dbReference type="NCBI Taxonomy" id="1445034"/>
    <lineage>
        <taxon>Bacteria</taxon>
        <taxon>Pseudomonadati</taxon>
        <taxon>Pseudomonadota</taxon>
        <taxon>Alphaproteobacteria</taxon>
        <taxon>Caulobacterales</taxon>
        <taxon>Caulobacteraceae</taxon>
        <taxon>Phenylobacterium</taxon>
    </lineage>
</organism>
<dbReference type="SUPFAM" id="SSF55961">
    <property type="entry name" value="Bet v1-like"/>
    <property type="match status" value="1"/>
</dbReference>
<feature type="chain" id="PRO_5016409643" description="SRPBCC family protein" evidence="1">
    <location>
        <begin position="23"/>
        <end position="160"/>
    </location>
</feature>
<evidence type="ECO:0000313" key="3">
    <source>
        <dbReference type="Proteomes" id="UP000249524"/>
    </source>
</evidence>
<feature type="signal peptide" evidence="1">
    <location>
        <begin position="1"/>
        <end position="22"/>
    </location>
</feature>
<evidence type="ECO:0000313" key="2">
    <source>
        <dbReference type="EMBL" id="RAK64399.1"/>
    </source>
</evidence>
<evidence type="ECO:0000256" key="1">
    <source>
        <dbReference type="SAM" id="SignalP"/>
    </source>
</evidence>
<dbReference type="InterPro" id="IPR023393">
    <property type="entry name" value="START-like_dom_sf"/>
</dbReference>
<dbReference type="Gene3D" id="3.30.530.20">
    <property type="match status" value="1"/>
</dbReference>
<dbReference type="RefSeq" id="WP_111276786.1">
    <property type="nucleotide sequence ID" value="NZ_QFYS01000006.1"/>
</dbReference>
<dbReference type="InterPro" id="IPR019587">
    <property type="entry name" value="Polyketide_cyclase/dehydratase"/>
</dbReference>
<comment type="caution">
    <text evidence="2">The sequence shown here is derived from an EMBL/GenBank/DDBJ whole genome shotgun (WGS) entry which is preliminary data.</text>
</comment>
<evidence type="ECO:0008006" key="4">
    <source>
        <dbReference type="Google" id="ProtNLM"/>
    </source>
</evidence>
<keyword evidence="3" id="KW-1185">Reference proteome</keyword>
<reference evidence="2 3" key="1">
    <citation type="submission" date="2018-05" db="EMBL/GenBank/DDBJ databases">
        <authorList>
            <person name="Lanie J.A."/>
            <person name="Ng W.-L."/>
            <person name="Kazmierczak K.M."/>
            <person name="Andrzejewski T.M."/>
            <person name="Davidsen T.M."/>
            <person name="Wayne K.J."/>
            <person name="Tettelin H."/>
            <person name="Glass J.I."/>
            <person name="Rusch D."/>
            <person name="Podicherti R."/>
            <person name="Tsui H.-C.T."/>
            <person name="Winkler M.E."/>
        </authorList>
    </citation>
    <scope>NUCLEOTIDE SEQUENCE [LARGE SCALE GENOMIC DNA]</scope>
    <source>
        <strain evidence="2 3">BUT-10</strain>
    </source>
</reference>
<proteinExistence type="predicted"/>
<dbReference type="Proteomes" id="UP000249524">
    <property type="component" value="Unassembled WGS sequence"/>
</dbReference>
<accession>A0A328BCC8</accession>
<protein>
    <recommendedName>
        <fullName evidence="4">SRPBCC family protein</fullName>
    </recommendedName>
</protein>
<dbReference type="CDD" id="cd07821">
    <property type="entry name" value="PYR_PYL_RCAR_like"/>
    <property type="match status" value="1"/>
</dbReference>
<dbReference type="OrthoDB" id="1364128at2"/>